<name>A0A4R7Z4Y4_9FIRM</name>
<accession>A0A4R7Z4Y4</accession>
<evidence type="ECO:0000313" key="2">
    <source>
        <dbReference type="Proteomes" id="UP000294697"/>
    </source>
</evidence>
<dbReference type="SUPFAM" id="SSF140931">
    <property type="entry name" value="Fic-like"/>
    <property type="match status" value="1"/>
</dbReference>
<dbReference type="EMBL" id="SODA01000007">
    <property type="protein sequence ID" value="TDW05438.1"/>
    <property type="molecule type" value="Genomic_DNA"/>
</dbReference>
<gene>
    <name evidence="1" type="ORF">C8C77_10749</name>
</gene>
<sequence>MNFELIKAGYQIIIIRNEDRVKYYESLDIAHTTDDYSDFIDLVSASLNRSLDIYLDIIS</sequence>
<organism evidence="1 2">
    <name type="scientific">Halanaerobium saccharolyticum</name>
    <dbReference type="NCBI Taxonomy" id="43595"/>
    <lineage>
        <taxon>Bacteria</taxon>
        <taxon>Bacillati</taxon>
        <taxon>Bacillota</taxon>
        <taxon>Clostridia</taxon>
        <taxon>Halanaerobiales</taxon>
        <taxon>Halanaerobiaceae</taxon>
        <taxon>Halanaerobium</taxon>
    </lineage>
</organism>
<protein>
    <submittedName>
        <fullName evidence="1">Uncharacterized protein</fullName>
    </submittedName>
</protein>
<dbReference type="Gene3D" id="1.10.3290.10">
    <property type="entry name" value="Fido-like domain"/>
    <property type="match status" value="1"/>
</dbReference>
<evidence type="ECO:0000313" key="1">
    <source>
        <dbReference type="EMBL" id="TDW05438.1"/>
    </source>
</evidence>
<proteinExistence type="predicted"/>
<dbReference type="Proteomes" id="UP000294697">
    <property type="component" value="Unassembled WGS sequence"/>
</dbReference>
<reference evidence="1 2" key="1">
    <citation type="submission" date="2019-03" db="EMBL/GenBank/DDBJ databases">
        <title>Subsurface microbial communities from deep shales in Ohio and West Virginia, USA.</title>
        <authorList>
            <person name="Wrighton K."/>
        </authorList>
    </citation>
    <scope>NUCLEOTIDE SEQUENCE [LARGE SCALE GENOMIC DNA]</scope>
    <source>
        <strain evidence="1 2">MSL9.2</strain>
    </source>
</reference>
<comment type="caution">
    <text evidence="1">The sequence shown here is derived from an EMBL/GenBank/DDBJ whole genome shotgun (WGS) entry which is preliminary data.</text>
</comment>
<dbReference type="AlphaFoldDB" id="A0A4R7Z4Y4"/>
<dbReference type="InterPro" id="IPR036597">
    <property type="entry name" value="Fido-like_dom_sf"/>
</dbReference>